<dbReference type="PANTHER" id="PTHR24322:SF736">
    <property type="entry name" value="RETINOL DEHYDROGENASE 10"/>
    <property type="match status" value="1"/>
</dbReference>
<dbReference type="AlphaFoldDB" id="A0A6C1DNI1"/>
<evidence type="ECO:0000313" key="6">
    <source>
        <dbReference type="Proteomes" id="UP000501346"/>
    </source>
</evidence>
<evidence type="ECO:0000256" key="1">
    <source>
        <dbReference type="ARBA" id="ARBA00006484"/>
    </source>
</evidence>
<dbReference type="InterPro" id="IPR020904">
    <property type="entry name" value="Sc_DH/Rdtase_CS"/>
</dbReference>
<sequence>MVRKNKINSASGTTKHLKDFPSVILSLPSYNPSILSKNAIALITGGSSGLGFELAKELSRRINKVIVADIQSFPTFAQVEYNNIFYYQCDITSLDEIKNLKKAIERDHGNINIIINNAGVAHIKKLEHMTNKEVEQLIDINLIGAYRIISTFAEDMIDNREGFIINIASVLGELTPARLTSYGASKGAMIGFHKCMSRHFRSLPTECNKTGIKTLLVCPGKIKTNMFIDVPTPSKLLAPDIIPSQLALAIISAMEHNHLQTLNAPYYVNLVPFFKTLSWPYRHLLKHFSGMDHVTSTSPRAINPKRSA</sequence>
<dbReference type="PRINTS" id="PR00080">
    <property type="entry name" value="SDRFAMILY"/>
</dbReference>
<protein>
    <submittedName>
        <fullName evidence="5">Uncharacterized protein</fullName>
    </submittedName>
</protein>
<dbReference type="InterPro" id="IPR036291">
    <property type="entry name" value="NAD(P)-bd_dom_sf"/>
</dbReference>
<evidence type="ECO:0000256" key="4">
    <source>
        <dbReference type="RuleBase" id="RU000363"/>
    </source>
</evidence>
<dbReference type="PROSITE" id="PS00061">
    <property type="entry name" value="ADH_SHORT"/>
    <property type="match status" value="1"/>
</dbReference>
<dbReference type="Pfam" id="PF00106">
    <property type="entry name" value="adh_short"/>
    <property type="match status" value="1"/>
</dbReference>
<evidence type="ECO:0000256" key="2">
    <source>
        <dbReference type="ARBA" id="ARBA00022857"/>
    </source>
</evidence>
<keyword evidence="6" id="KW-1185">Reference proteome</keyword>
<organism evidence="5 6">
    <name type="scientific">Saccharomyces pastorianus</name>
    <name type="common">Lager yeast</name>
    <name type="synonym">Saccharomyces cerevisiae x Saccharomyces eubayanus</name>
    <dbReference type="NCBI Taxonomy" id="27292"/>
    <lineage>
        <taxon>Eukaryota</taxon>
        <taxon>Fungi</taxon>
        <taxon>Dikarya</taxon>
        <taxon>Ascomycota</taxon>
        <taxon>Saccharomycotina</taxon>
        <taxon>Saccharomycetes</taxon>
        <taxon>Saccharomycetales</taxon>
        <taxon>Saccharomycetaceae</taxon>
        <taxon>Saccharomyces</taxon>
    </lineage>
</organism>
<dbReference type="OrthoDB" id="10253736at2759"/>
<accession>A0A6C1DNI1</accession>
<dbReference type="SUPFAM" id="SSF51735">
    <property type="entry name" value="NAD(P)-binding Rossmann-fold domains"/>
    <property type="match status" value="1"/>
</dbReference>
<comment type="similarity">
    <text evidence="1 4">Belongs to the short-chain dehydrogenases/reductases (SDR) family.</text>
</comment>
<evidence type="ECO:0000313" key="5">
    <source>
        <dbReference type="EMBL" id="QID78425.1"/>
    </source>
</evidence>
<dbReference type="GO" id="GO:0016616">
    <property type="term" value="F:oxidoreductase activity, acting on the CH-OH group of donors, NAD or NADP as acceptor"/>
    <property type="evidence" value="ECO:0007669"/>
    <property type="project" value="TreeGrafter"/>
</dbReference>
<keyword evidence="3" id="KW-0560">Oxidoreductase</keyword>
<proteinExistence type="inferred from homology"/>
<dbReference type="InterPro" id="IPR002347">
    <property type="entry name" value="SDR_fam"/>
</dbReference>
<evidence type="ECO:0000256" key="3">
    <source>
        <dbReference type="ARBA" id="ARBA00023002"/>
    </source>
</evidence>
<dbReference type="CDD" id="cd05339">
    <property type="entry name" value="17beta-HSDXI-like_SDR_c"/>
    <property type="match status" value="1"/>
</dbReference>
<dbReference type="Proteomes" id="UP000501346">
    <property type="component" value="Chromosome ScIV"/>
</dbReference>
<keyword evidence="2" id="KW-0521">NADP</keyword>
<dbReference type="EMBL" id="CP048985">
    <property type="protein sequence ID" value="QID78425.1"/>
    <property type="molecule type" value="Genomic_DNA"/>
</dbReference>
<reference evidence="5 6" key="1">
    <citation type="journal article" date="2019" name="BMC Genomics">
        <title>Chromosome level assembly and comparative genome analysis confirm lager-brewing yeasts originated from a single hybridization.</title>
        <authorList>
            <person name="Salazar A.N."/>
            <person name="Gorter de Vries A.R."/>
            <person name="van den Broek M."/>
            <person name="Brouwers N."/>
            <person name="de la Torre Cortes P."/>
            <person name="Kuijpers N.G.A."/>
            <person name="Daran J.G."/>
            <person name="Abeel T."/>
        </authorList>
    </citation>
    <scope>NUCLEOTIDE SEQUENCE [LARGE SCALE GENOMIC DNA]</scope>
    <source>
        <strain evidence="5 6">CBS 1483</strain>
    </source>
</reference>
<name>A0A6C1DNI1_SACPS</name>
<dbReference type="PANTHER" id="PTHR24322">
    <property type="entry name" value="PKSB"/>
    <property type="match status" value="1"/>
</dbReference>
<dbReference type="Gene3D" id="3.40.50.720">
    <property type="entry name" value="NAD(P)-binding Rossmann-like Domain"/>
    <property type="match status" value="1"/>
</dbReference>
<dbReference type="PRINTS" id="PR00081">
    <property type="entry name" value="GDHRDH"/>
</dbReference>
<gene>
    <name evidence="5" type="ORF">GRS66_000631</name>
</gene>